<protein>
    <submittedName>
        <fullName evidence="3">Uncharacterized protein LOC120249487 isoform X1</fullName>
    </submittedName>
</protein>
<feature type="compositionally biased region" description="Basic and acidic residues" evidence="1">
    <location>
        <begin position="910"/>
        <end position="920"/>
    </location>
</feature>
<accession>A0AB40AGC9</accession>
<dbReference type="RefSeq" id="XP_039113947.1">
    <property type="nucleotide sequence ID" value="XM_039258013.1"/>
</dbReference>
<name>A0AB40AGC9_DIOCR</name>
<keyword evidence="2" id="KW-1185">Reference proteome</keyword>
<dbReference type="PANTHER" id="PTHR34361:SF2">
    <property type="entry name" value="OS08G0157800 PROTEIN"/>
    <property type="match status" value="1"/>
</dbReference>
<evidence type="ECO:0000313" key="3">
    <source>
        <dbReference type="RefSeq" id="XP_039113947.1"/>
    </source>
</evidence>
<gene>
    <name evidence="3" type="primary">LOC120249487</name>
</gene>
<proteinExistence type="predicted"/>
<dbReference type="PANTHER" id="PTHR34361">
    <property type="entry name" value="OS08G0157800 PROTEIN"/>
    <property type="match status" value="1"/>
</dbReference>
<evidence type="ECO:0000256" key="1">
    <source>
        <dbReference type="SAM" id="MobiDB-lite"/>
    </source>
</evidence>
<sequence length="968" mass="105446">MFPFGRHAPQPSPPAYSGLSAFAPPFNLGYANSDHPYPSSPAASSTPIPPSPCVGPYHSYYPPPPSSSGASMTSFGADFGGAGLNRWDESYYGNYGSNSAWMDHQPNLDSLMFGKDSLARKGHYGSECSGLLDEKHPSIFEKHVKPAYSGTLLFGQTGMTEGMPKQPDPFAVPDRGNAFDFHSSNRGLMDEFGSLSAASILYEPPATSSSNHLFVPPPTAIYSSEYNSIPRNEHSTVHDRTLFDLNDDYTHQHTGQGFSLFHAFTCGNALNSEMSRAPNDVKEPTCIPGYLTPVQRDCSSDNESVTGKSMQCAVDISDLRARNLDSSDSLNSNSASAEPVSSMQTFLEALDHHNLAVDSPCWKGASGSQQSPFSVGKVLETGFVIKESERSNELQHSKNHFLNMVHSEAMPSAKREGNLISNENNKHSLCSLVDLSLLFDLPSEHQKANNVCKAKCSGLDNAHEQGFKAGGICGNESISQGHCEPNDTNGKSVDHEISHVANESSISERLIDTEKDFTDSVKASACGFDSCVGAQTVIAPKFSLPGCVAETFGSSDEPGNFSSSDNNVQLFLKTMHSLSEVLLNTDCIDSNELKEHDYKLLQVIIWNLEHFSLKSKKEKSEGSSNISGVDTDAPDVALSKLDGMIMSNNRTRCNIPGEMHNSGCGLDDNLLDKSVPTSGTTASIADYIGHALDKINTESPLDQEENLQTKFYKKLWIDAEIASCAIKYELQLLRMNAEIENHKYKSKESLAASYLSAKPTEFPRTLFRDSLHVLDEVEGTSNNVKESLSHDASELEDNIDGCCDINSHEAFPSTIAGEIDSSIFARFRILKERLDKPISDNVEDCDAAGTVDIAMQNKDGISSHPFDSGDNSRPKSREMMLAESGSKLKEEQQKDTVELSDASPVLKSISDVRHSSESHNETVTMVFHPDPSINQSYASSIKRKQSAGGDDSSSSEWEHVLDEEFTLL</sequence>
<dbReference type="Proteomes" id="UP001515500">
    <property type="component" value="Chromosome 19"/>
</dbReference>
<dbReference type="AlphaFoldDB" id="A0AB40AGC9"/>
<feature type="region of interest" description="Disordered" evidence="1">
    <location>
        <begin position="856"/>
        <end position="962"/>
    </location>
</feature>
<organism evidence="2 3">
    <name type="scientific">Dioscorea cayennensis subsp. rotundata</name>
    <name type="common">White Guinea yam</name>
    <name type="synonym">Dioscorea rotundata</name>
    <dbReference type="NCBI Taxonomy" id="55577"/>
    <lineage>
        <taxon>Eukaryota</taxon>
        <taxon>Viridiplantae</taxon>
        <taxon>Streptophyta</taxon>
        <taxon>Embryophyta</taxon>
        <taxon>Tracheophyta</taxon>
        <taxon>Spermatophyta</taxon>
        <taxon>Magnoliopsida</taxon>
        <taxon>Liliopsida</taxon>
        <taxon>Dioscoreales</taxon>
        <taxon>Dioscoreaceae</taxon>
        <taxon>Dioscorea</taxon>
    </lineage>
</organism>
<dbReference type="GeneID" id="120249487"/>
<evidence type="ECO:0000313" key="2">
    <source>
        <dbReference type="Proteomes" id="UP001515500"/>
    </source>
</evidence>
<reference evidence="3" key="1">
    <citation type="submission" date="2025-08" db="UniProtKB">
        <authorList>
            <consortium name="RefSeq"/>
        </authorList>
    </citation>
    <scope>IDENTIFICATION</scope>
</reference>
<feature type="compositionally biased region" description="Basic and acidic residues" evidence="1">
    <location>
        <begin position="870"/>
        <end position="897"/>
    </location>
</feature>